<evidence type="ECO:0000313" key="3">
    <source>
        <dbReference type="Proteomes" id="UP000199623"/>
    </source>
</evidence>
<keyword evidence="1" id="KW-1133">Transmembrane helix</keyword>
<name>A0A1G7LAN9_9PSEU</name>
<evidence type="ECO:0000256" key="1">
    <source>
        <dbReference type="SAM" id="Phobius"/>
    </source>
</evidence>
<keyword evidence="3" id="KW-1185">Reference proteome</keyword>
<proteinExistence type="predicted"/>
<feature type="transmembrane region" description="Helical" evidence="1">
    <location>
        <begin position="33"/>
        <end position="50"/>
    </location>
</feature>
<dbReference type="EMBL" id="FNCC01000001">
    <property type="protein sequence ID" value="SDF46384.1"/>
    <property type="molecule type" value="Genomic_DNA"/>
</dbReference>
<accession>A0A1G7LAN9</accession>
<dbReference type="Proteomes" id="UP000199623">
    <property type="component" value="Unassembled WGS sequence"/>
</dbReference>
<organism evidence="2 3">
    <name type="scientific">Lentzea fradiae</name>
    <dbReference type="NCBI Taxonomy" id="200378"/>
    <lineage>
        <taxon>Bacteria</taxon>
        <taxon>Bacillati</taxon>
        <taxon>Actinomycetota</taxon>
        <taxon>Actinomycetes</taxon>
        <taxon>Pseudonocardiales</taxon>
        <taxon>Pseudonocardiaceae</taxon>
        <taxon>Lentzea</taxon>
    </lineage>
</organism>
<dbReference type="AlphaFoldDB" id="A0A1G7LAN9"/>
<gene>
    <name evidence="2" type="ORF">SAMN05216553_101755</name>
</gene>
<feature type="transmembrane region" description="Helical" evidence="1">
    <location>
        <begin position="97"/>
        <end position="116"/>
    </location>
</feature>
<feature type="transmembrane region" description="Helical" evidence="1">
    <location>
        <begin position="70"/>
        <end position="91"/>
    </location>
</feature>
<reference evidence="3" key="1">
    <citation type="submission" date="2016-10" db="EMBL/GenBank/DDBJ databases">
        <authorList>
            <person name="Varghese N."/>
            <person name="Submissions S."/>
        </authorList>
    </citation>
    <scope>NUCLEOTIDE SEQUENCE [LARGE SCALE GENOMIC DNA]</scope>
    <source>
        <strain evidence="3">CGMCC 4.3506</strain>
    </source>
</reference>
<evidence type="ECO:0000313" key="2">
    <source>
        <dbReference type="EMBL" id="SDF46384.1"/>
    </source>
</evidence>
<protein>
    <submittedName>
        <fullName evidence="2">Uncharacterized protein</fullName>
    </submittedName>
</protein>
<keyword evidence="1" id="KW-0472">Membrane</keyword>
<sequence length="148" mass="15763">MELALGELASVVVFFVVLFAALDAPATPANALGYAATAFPLIVGASYWALKWRRLAVPGPALPGAAIFRVARVLGVLLIAGGLVASAWQLAVEPGLGVYPGLVLTVFGAVEHVNYFHRQISPAGRPWTTVLKPGSWPRSHLARDLRRR</sequence>
<keyword evidence="1" id="KW-0812">Transmembrane</keyword>